<comment type="caution">
    <text evidence="2">The sequence shown here is derived from an EMBL/GenBank/DDBJ whole genome shotgun (WGS) entry which is preliminary data.</text>
</comment>
<protein>
    <submittedName>
        <fullName evidence="2">Class I SAM-dependent methyltransferase</fullName>
    </submittedName>
</protein>
<dbReference type="Gene3D" id="3.40.50.150">
    <property type="entry name" value="Vaccinia Virus protein VP39"/>
    <property type="match status" value="1"/>
</dbReference>
<keyword evidence="2" id="KW-0808">Transferase</keyword>
<dbReference type="STRING" id="1121485.GCA_000426485_00503"/>
<dbReference type="InterPro" id="IPR013216">
    <property type="entry name" value="Methyltransf_11"/>
</dbReference>
<evidence type="ECO:0000259" key="1">
    <source>
        <dbReference type="Pfam" id="PF08241"/>
    </source>
</evidence>
<dbReference type="InterPro" id="IPR029063">
    <property type="entry name" value="SAM-dependent_MTases_sf"/>
</dbReference>
<keyword evidence="3" id="KW-1185">Reference proteome</keyword>
<organism evidence="2 3">
    <name type="scientific">Dysgonomonas capnocytophagoides</name>
    <dbReference type="NCBI Taxonomy" id="45254"/>
    <lineage>
        <taxon>Bacteria</taxon>
        <taxon>Pseudomonadati</taxon>
        <taxon>Bacteroidota</taxon>
        <taxon>Bacteroidia</taxon>
        <taxon>Bacteroidales</taxon>
        <taxon>Dysgonomonadaceae</taxon>
        <taxon>Dysgonomonas</taxon>
    </lineage>
</organism>
<dbReference type="SUPFAM" id="SSF53335">
    <property type="entry name" value="S-adenosyl-L-methionine-dependent methyltransferases"/>
    <property type="match status" value="1"/>
</dbReference>
<dbReference type="RefSeq" id="WP_134436458.1">
    <property type="nucleotide sequence ID" value="NZ_AP028867.1"/>
</dbReference>
<evidence type="ECO:0000313" key="3">
    <source>
        <dbReference type="Proteomes" id="UP000297861"/>
    </source>
</evidence>
<dbReference type="GO" id="GO:0008757">
    <property type="term" value="F:S-adenosylmethionine-dependent methyltransferase activity"/>
    <property type="evidence" value="ECO:0007669"/>
    <property type="project" value="InterPro"/>
</dbReference>
<keyword evidence="2" id="KW-0489">Methyltransferase</keyword>
<proteinExistence type="predicted"/>
<name>A0A4Y8L4X0_9BACT</name>
<dbReference type="Pfam" id="PF08241">
    <property type="entry name" value="Methyltransf_11"/>
    <property type="match status" value="1"/>
</dbReference>
<dbReference type="CDD" id="cd02440">
    <property type="entry name" value="AdoMet_MTases"/>
    <property type="match status" value="1"/>
</dbReference>
<dbReference type="AlphaFoldDB" id="A0A4Y8L4X0"/>
<accession>A0A4Y8L4X0</accession>
<dbReference type="EMBL" id="SOML01000006">
    <property type="protein sequence ID" value="TFD96080.1"/>
    <property type="molecule type" value="Genomic_DNA"/>
</dbReference>
<feature type="domain" description="Methyltransferase type 11" evidence="1">
    <location>
        <begin position="44"/>
        <end position="139"/>
    </location>
</feature>
<reference evidence="2 3" key="1">
    <citation type="submission" date="2019-03" db="EMBL/GenBank/DDBJ databases">
        <title>San Antonio Military Medical Center submission to MRSN (WRAIR), pending publication.</title>
        <authorList>
            <person name="Blyth D.M."/>
            <person name="Mccarthy S.L."/>
            <person name="Schall S.E."/>
            <person name="Stam J.A."/>
            <person name="Ong A.C."/>
            <person name="Mcgann P.T."/>
        </authorList>
    </citation>
    <scope>NUCLEOTIDE SEQUENCE [LARGE SCALE GENOMIC DNA]</scope>
    <source>
        <strain evidence="2 3">MRSN571793</strain>
    </source>
</reference>
<gene>
    <name evidence="2" type="ORF">E2605_10835</name>
</gene>
<sequence length="250" mass="29315">MKISDELAIDFYLKADSLSPYSYHTTMKALSFIERIPRARKIADIGCGTGIQTVALYEGTQTRIAAIDFIPEFIETLQSELKYQKLNEYIYPVFSSPYDLPFEYGELDILWSERTASEIGFQYAVEEWSKYLKPEGYMAVCAYCWLTKNKPEEILDYMNEINPDIISIAERIDQMQQAGFLPVAHFIMPDECWWNYFCPLEENFDSFLKKHKNNADALQLVRKIDKEIDLYEKYSEHYGYVFFIGKKVCN</sequence>
<dbReference type="OrthoDB" id="9789123at2"/>
<dbReference type="Proteomes" id="UP000297861">
    <property type="component" value="Unassembled WGS sequence"/>
</dbReference>
<dbReference type="GO" id="GO:0032259">
    <property type="term" value="P:methylation"/>
    <property type="evidence" value="ECO:0007669"/>
    <property type="project" value="UniProtKB-KW"/>
</dbReference>
<evidence type="ECO:0000313" key="2">
    <source>
        <dbReference type="EMBL" id="TFD96080.1"/>
    </source>
</evidence>